<evidence type="ECO:0000256" key="1">
    <source>
        <dbReference type="ARBA" id="ARBA00007074"/>
    </source>
</evidence>
<evidence type="ECO:0000313" key="8">
    <source>
        <dbReference type="Proteomes" id="UP001501570"/>
    </source>
</evidence>
<dbReference type="InterPro" id="IPR000064">
    <property type="entry name" value="NLP_P60_dom"/>
</dbReference>
<accession>A0ABP9RQJ9</accession>
<dbReference type="Gene3D" id="6.10.250.3150">
    <property type="match status" value="1"/>
</dbReference>
<evidence type="ECO:0000256" key="2">
    <source>
        <dbReference type="ARBA" id="ARBA00022670"/>
    </source>
</evidence>
<gene>
    <name evidence="7" type="ORF">GCM10023322_20890</name>
</gene>
<dbReference type="Proteomes" id="UP001501570">
    <property type="component" value="Unassembled WGS sequence"/>
</dbReference>
<evidence type="ECO:0000256" key="5">
    <source>
        <dbReference type="SAM" id="SignalP"/>
    </source>
</evidence>
<keyword evidence="4" id="KW-0788">Thiol protease</keyword>
<dbReference type="EMBL" id="BAABJQ010000005">
    <property type="protein sequence ID" value="GAA5182916.1"/>
    <property type="molecule type" value="Genomic_DNA"/>
</dbReference>
<dbReference type="InterPro" id="IPR051794">
    <property type="entry name" value="PG_Endopeptidase_C40"/>
</dbReference>
<sequence>MSLSRKKGLPLRTARTMLRALFIGVAAVAIVAPASVANAEPTAAQIQQQIDQDSTNLEKIIEQYDKVTGQLTASQAAENKLQQQMKPLQTSLDAASDKIDKLAVAAYIGGPATTADALLQAGSPQGLIDQLNTLNQISRRQQAEVSQYQAAKAKFDGQKKLLDANLASQRTQQAALSAQRTKINGDLKTLYAERTKAYGTATEKASKSTAKAPPVAGAAGAAVKFAYAALGTPYVWAGASSSGYDCSGLTMKAWAAAGVSLPHNAAEQYSAVSHISRSQLEPGDLVFYESLGHVAIYVGNNQVIHAPQPGEVVKLASVDMMTPYAYGRP</sequence>
<keyword evidence="5" id="KW-0732">Signal</keyword>
<dbReference type="PROSITE" id="PS51935">
    <property type="entry name" value="NLPC_P60"/>
    <property type="match status" value="1"/>
</dbReference>
<evidence type="ECO:0000256" key="3">
    <source>
        <dbReference type="ARBA" id="ARBA00022801"/>
    </source>
</evidence>
<feature type="chain" id="PRO_5046769337" evidence="5">
    <location>
        <begin position="40"/>
        <end position="329"/>
    </location>
</feature>
<dbReference type="Gene3D" id="3.90.1720.10">
    <property type="entry name" value="endopeptidase domain like (from Nostoc punctiforme)"/>
    <property type="match status" value="1"/>
</dbReference>
<comment type="caution">
    <text evidence="7">The sequence shown here is derived from an EMBL/GenBank/DDBJ whole genome shotgun (WGS) entry which is preliminary data.</text>
</comment>
<evidence type="ECO:0000256" key="4">
    <source>
        <dbReference type="ARBA" id="ARBA00022807"/>
    </source>
</evidence>
<dbReference type="SUPFAM" id="SSF54001">
    <property type="entry name" value="Cysteine proteinases"/>
    <property type="match status" value="1"/>
</dbReference>
<dbReference type="PANTHER" id="PTHR47359">
    <property type="entry name" value="PEPTIDOGLYCAN DL-ENDOPEPTIDASE CWLO"/>
    <property type="match status" value="1"/>
</dbReference>
<protein>
    <submittedName>
        <fullName evidence="7">C40 family peptidase</fullName>
    </submittedName>
</protein>
<dbReference type="InterPro" id="IPR038765">
    <property type="entry name" value="Papain-like_cys_pep_sf"/>
</dbReference>
<keyword evidence="8" id="KW-1185">Reference proteome</keyword>
<name>A0ABP9RQJ9_9ACTN</name>
<keyword evidence="3" id="KW-0378">Hydrolase</keyword>
<comment type="similarity">
    <text evidence="1">Belongs to the peptidase C40 family.</text>
</comment>
<evidence type="ECO:0000259" key="6">
    <source>
        <dbReference type="PROSITE" id="PS51935"/>
    </source>
</evidence>
<evidence type="ECO:0000313" key="7">
    <source>
        <dbReference type="EMBL" id="GAA5182916.1"/>
    </source>
</evidence>
<reference evidence="8" key="1">
    <citation type="journal article" date="2019" name="Int. J. Syst. Evol. Microbiol.">
        <title>The Global Catalogue of Microorganisms (GCM) 10K type strain sequencing project: providing services to taxonomists for standard genome sequencing and annotation.</title>
        <authorList>
            <consortium name="The Broad Institute Genomics Platform"/>
            <consortium name="The Broad Institute Genome Sequencing Center for Infectious Disease"/>
            <person name="Wu L."/>
            <person name="Ma J."/>
        </authorList>
    </citation>
    <scope>NUCLEOTIDE SEQUENCE [LARGE SCALE GENOMIC DNA]</scope>
    <source>
        <strain evidence="8">JCM 18304</strain>
    </source>
</reference>
<feature type="signal peptide" evidence="5">
    <location>
        <begin position="1"/>
        <end position="39"/>
    </location>
</feature>
<dbReference type="Pfam" id="PF00877">
    <property type="entry name" value="NLPC_P60"/>
    <property type="match status" value="1"/>
</dbReference>
<proteinExistence type="inferred from homology"/>
<keyword evidence="2" id="KW-0645">Protease</keyword>
<organism evidence="7 8">
    <name type="scientific">Rugosimonospora acidiphila</name>
    <dbReference type="NCBI Taxonomy" id="556531"/>
    <lineage>
        <taxon>Bacteria</taxon>
        <taxon>Bacillati</taxon>
        <taxon>Actinomycetota</taxon>
        <taxon>Actinomycetes</taxon>
        <taxon>Micromonosporales</taxon>
        <taxon>Micromonosporaceae</taxon>
        <taxon>Rugosimonospora</taxon>
    </lineage>
</organism>
<feature type="domain" description="NlpC/P60" evidence="6">
    <location>
        <begin position="216"/>
        <end position="329"/>
    </location>
</feature>
<dbReference type="PANTHER" id="PTHR47359:SF3">
    <property type="entry name" value="NLP_P60 DOMAIN-CONTAINING PROTEIN-RELATED"/>
    <property type="match status" value="1"/>
</dbReference>